<sequence length="189" mass="18859">MTMTAAPTRVVPVGVWARLRARGAPMAIIARRKAKTWRHRAWRALSWMGRLGAGASSARAEAVGVGAESARVGAGVRRRAAAVRRSQDGGRGPSGEAVAGVVAGWAGDERAGAGVGPDRAGRPLARPSRPRGAAPPPKGTAERGAPPKGTGEVEGAPPKGTAAERASPKGAGRAPPEGAGAGRASPKGA</sequence>
<proteinExistence type="predicted"/>
<evidence type="ECO:0000313" key="3">
    <source>
        <dbReference type="Proteomes" id="UP000638353"/>
    </source>
</evidence>
<accession>A0A918WSC8</accession>
<feature type="region of interest" description="Disordered" evidence="1">
    <location>
        <begin position="73"/>
        <end position="97"/>
    </location>
</feature>
<reference evidence="2" key="1">
    <citation type="journal article" date="2014" name="Int. J. Syst. Evol. Microbiol.">
        <title>Complete genome sequence of Corynebacterium casei LMG S-19264T (=DSM 44701T), isolated from a smear-ripened cheese.</title>
        <authorList>
            <consortium name="US DOE Joint Genome Institute (JGI-PGF)"/>
            <person name="Walter F."/>
            <person name="Albersmeier A."/>
            <person name="Kalinowski J."/>
            <person name="Ruckert C."/>
        </authorList>
    </citation>
    <scope>NUCLEOTIDE SEQUENCE</scope>
    <source>
        <strain evidence="2">JCM 4637</strain>
    </source>
</reference>
<evidence type="ECO:0000313" key="2">
    <source>
        <dbReference type="EMBL" id="GHC78169.1"/>
    </source>
</evidence>
<protein>
    <submittedName>
        <fullName evidence="2">Uncharacterized protein</fullName>
    </submittedName>
</protein>
<feature type="compositionally biased region" description="Low complexity" evidence="1">
    <location>
        <begin position="170"/>
        <end position="189"/>
    </location>
</feature>
<feature type="region of interest" description="Disordered" evidence="1">
    <location>
        <begin position="109"/>
        <end position="189"/>
    </location>
</feature>
<dbReference type="Proteomes" id="UP000638353">
    <property type="component" value="Unassembled WGS sequence"/>
</dbReference>
<dbReference type="AlphaFoldDB" id="A0A918WSC8"/>
<feature type="compositionally biased region" description="Low complexity" evidence="1">
    <location>
        <begin position="122"/>
        <end position="132"/>
    </location>
</feature>
<evidence type="ECO:0000256" key="1">
    <source>
        <dbReference type="SAM" id="MobiDB-lite"/>
    </source>
</evidence>
<organism evidence="2 3">
    <name type="scientific">Streptomyces finlayi</name>
    <dbReference type="NCBI Taxonomy" id="67296"/>
    <lineage>
        <taxon>Bacteria</taxon>
        <taxon>Bacillati</taxon>
        <taxon>Actinomycetota</taxon>
        <taxon>Actinomycetes</taxon>
        <taxon>Kitasatosporales</taxon>
        <taxon>Streptomycetaceae</taxon>
        <taxon>Streptomyces</taxon>
    </lineage>
</organism>
<dbReference type="EMBL" id="BMVC01000001">
    <property type="protein sequence ID" value="GHC78169.1"/>
    <property type="molecule type" value="Genomic_DNA"/>
</dbReference>
<reference evidence="2" key="2">
    <citation type="submission" date="2020-09" db="EMBL/GenBank/DDBJ databases">
        <authorList>
            <person name="Sun Q."/>
            <person name="Ohkuma M."/>
        </authorList>
    </citation>
    <scope>NUCLEOTIDE SEQUENCE</scope>
    <source>
        <strain evidence="2">JCM 4637</strain>
    </source>
</reference>
<gene>
    <name evidence="2" type="ORF">GCM10010334_03150</name>
</gene>
<comment type="caution">
    <text evidence="2">The sequence shown here is derived from an EMBL/GenBank/DDBJ whole genome shotgun (WGS) entry which is preliminary data.</text>
</comment>
<name>A0A918WSC8_9ACTN</name>